<accession>A0A1C0AB79</accession>
<dbReference type="AlphaFoldDB" id="A0A1C0AB79"/>
<evidence type="ECO:0008006" key="3">
    <source>
        <dbReference type="Google" id="ProtNLM"/>
    </source>
</evidence>
<dbReference type="CDD" id="cd02440">
    <property type="entry name" value="AdoMet_MTases"/>
    <property type="match status" value="1"/>
</dbReference>
<dbReference type="InterPro" id="IPR029063">
    <property type="entry name" value="SAM-dependent_MTases_sf"/>
</dbReference>
<evidence type="ECO:0000313" key="2">
    <source>
        <dbReference type="Proteomes" id="UP000093514"/>
    </source>
</evidence>
<gene>
    <name evidence="1" type="ORF">U472_03490</name>
</gene>
<dbReference type="OrthoDB" id="9757640at2"/>
<dbReference type="Gene3D" id="3.40.50.150">
    <property type="entry name" value="Vaccinia Virus protein VP39"/>
    <property type="match status" value="1"/>
</dbReference>
<keyword evidence="2" id="KW-1185">Reference proteome</keyword>
<protein>
    <recommendedName>
        <fullName evidence="3">Methyltransferase domain-containing protein</fullName>
    </recommendedName>
</protein>
<reference evidence="2" key="1">
    <citation type="submission" date="2016-07" db="EMBL/GenBank/DDBJ databases">
        <authorList>
            <person name="Florea S."/>
            <person name="Webb J.S."/>
            <person name="Jaromczyk J."/>
            <person name="Schardl C.L."/>
        </authorList>
    </citation>
    <scope>NUCLEOTIDE SEQUENCE [LARGE SCALE GENOMIC DNA]</scope>
    <source>
        <strain evidence="2">Z6</strain>
    </source>
</reference>
<reference evidence="1 2" key="2">
    <citation type="submission" date="2016-08" db="EMBL/GenBank/DDBJ databases">
        <title>Orenia metallireducens sp. nov. strain Z6, a Novel Metal-reducing Firmicute from the Deep Subsurface.</title>
        <authorList>
            <person name="Maxim B.I."/>
            <person name="Kenneth K."/>
            <person name="Flynn T.M."/>
            <person name="Oloughlin E.J."/>
            <person name="Locke R.A."/>
            <person name="Weber J.R."/>
            <person name="Egan S.M."/>
            <person name="Mackie R.I."/>
            <person name="Cann I.K."/>
        </authorList>
    </citation>
    <scope>NUCLEOTIDE SEQUENCE [LARGE SCALE GENOMIC DNA]</scope>
    <source>
        <strain evidence="1 2">Z6</strain>
    </source>
</reference>
<dbReference type="PANTHER" id="PTHR43861:SF6">
    <property type="entry name" value="METHYLTRANSFERASE TYPE 11"/>
    <property type="match status" value="1"/>
</dbReference>
<dbReference type="Pfam" id="PF13489">
    <property type="entry name" value="Methyltransf_23"/>
    <property type="match status" value="1"/>
</dbReference>
<evidence type="ECO:0000313" key="1">
    <source>
        <dbReference type="EMBL" id="OCL27627.1"/>
    </source>
</evidence>
<dbReference type="Proteomes" id="UP000093514">
    <property type="component" value="Unassembled WGS sequence"/>
</dbReference>
<dbReference type="RefSeq" id="WP_068715557.1">
    <property type="nucleotide sequence ID" value="NZ_LWDV01000007.1"/>
</dbReference>
<organism evidence="1 2">
    <name type="scientific">Orenia metallireducens</name>
    <dbReference type="NCBI Taxonomy" id="1413210"/>
    <lineage>
        <taxon>Bacteria</taxon>
        <taxon>Bacillati</taxon>
        <taxon>Bacillota</taxon>
        <taxon>Clostridia</taxon>
        <taxon>Halanaerobiales</taxon>
        <taxon>Halobacteroidaceae</taxon>
        <taxon>Orenia</taxon>
    </lineage>
</organism>
<dbReference type="SUPFAM" id="SSF53335">
    <property type="entry name" value="S-adenosyl-L-methionine-dependent methyltransferases"/>
    <property type="match status" value="1"/>
</dbReference>
<dbReference type="EMBL" id="LWDV01000007">
    <property type="protein sequence ID" value="OCL27627.1"/>
    <property type="molecule type" value="Genomic_DNA"/>
</dbReference>
<dbReference type="PANTHER" id="PTHR43861">
    <property type="entry name" value="TRANS-ACONITATE 2-METHYLTRANSFERASE-RELATED"/>
    <property type="match status" value="1"/>
</dbReference>
<proteinExistence type="predicted"/>
<comment type="caution">
    <text evidence="1">The sequence shown here is derived from an EMBL/GenBank/DDBJ whole genome shotgun (WGS) entry which is preliminary data.</text>
</comment>
<name>A0A1C0AB79_9FIRM</name>
<sequence>MNEEFEKVPCLICGIFESDLLFSSNKGENKDNHVSLYVSICPECGLVYLNPRWKKDKYLEFYSTQYDDYYRNAIFKNGTEKMRYTITELVWKRISNYVTDKVGSVLDIGCGMGWFLKYIHELDSNVSITGIETSDYCVDNLINNVGARVLSQDIDSDWHIGNKGKFDLIIMRHVLEHFLNPIKVLEKVNHVLAEDGILYIAVPDMMNPKGSLYNYWFRVVHAYYFSKTTLIKVLDIADFRPIKINSNNSEIWGVFKKGSKLKNYNSNYIKQMKIIDDYQG</sequence>